<accession>A0A5D4RAT4</accession>
<feature type="domain" description="Sublancin immunity protein SunI-like PH" evidence="1">
    <location>
        <begin position="1"/>
        <end position="80"/>
    </location>
</feature>
<dbReference type="Pfam" id="PF23491">
    <property type="entry name" value="bPH_8"/>
    <property type="match status" value="1"/>
</dbReference>
<organism evidence="2 3">
    <name type="scientific">Bacillus infantis</name>
    <dbReference type="NCBI Taxonomy" id="324767"/>
    <lineage>
        <taxon>Bacteria</taxon>
        <taxon>Bacillati</taxon>
        <taxon>Bacillota</taxon>
        <taxon>Bacilli</taxon>
        <taxon>Bacillales</taxon>
        <taxon>Bacillaceae</taxon>
        <taxon>Bacillus</taxon>
    </lineage>
</organism>
<dbReference type="RefSeq" id="WP_148975010.1">
    <property type="nucleotide sequence ID" value="NZ_JBNIKT010000001.1"/>
</dbReference>
<evidence type="ECO:0000313" key="3">
    <source>
        <dbReference type="Proteomes" id="UP000322139"/>
    </source>
</evidence>
<reference evidence="2 3" key="1">
    <citation type="submission" date="2019-08" db="EMBL/GenBank/DDBJ databases">
        <title>Bacillus genomes from the desert of Cuatro Cienegas, Coahuila.</title>
        <authorList>
            <person name="Olmedo-Alvarez G."/>
        </authorList>
    </citation>
    <scope>NUCLEOTIDE SEQUENCE [LARGE SCALE GENOMIC DNA]</scope>
    <source>
        <strain evidence="2 3">CH446_14T</strain>
    </source>
</reference>
<comment type="caution">
    <text evidence="2">The sequence shown here is derived from an EMBL/GenBank/DDBJ whole genome shotgun (WGS) entry which is preliminary data.</text>
</comment>
<dbReference type="InterPro" id="IPR055365">
    <property type="entry name" value="PH_SunI-like"/>
</dbReference>
<gene>
    <name evidence="2" type="ORF">FZD51_12105</name>
</gene>
<evidence type="ECO:0000259" key="1">
    <source>
        <dbReference type="Pfam" id="PF23491"/>
    </source>
</evidence>
<evidence type="ECO:0000313" key="2">
    <source>
        <dbReference type="EMBL" id="TYS47679.1"/>
    </source>
</evidence>
<name>A0A5D4RAT4_9BACI</name>
<dbReference type="AlphaFoldDB" id="A0A5D4RAT4"/>
<sequence length="88" mass="9814">MEVKVAEKNGSLEINWLLNKTEIPLSAITEVSNDDTYGGQEKEAIRIGFPSGNTDRVVIKTKKETYILFTSIGGIKEKILTLMNKSVR</sequence>
<dbReference type="EMBL" id="VTER01000006">
    <property type="protein sequence ID" value="TYS47679.1"/>
    <property type="molecule type" value="Genomic_DNA"/>
</dbReference>
<dbReference type="Proteomes" id="UP000322139">
    <property type="component" value="Unassembled WGS sequence"/>
</dbReference>
<protein>
    <recommendedName>
        <fullName evidence="1">Sublancin immunity protein SunI-like PH domain-containing protein</fullName>
    </recommendedName>
</protein>
<proteinExistence type="predicted"/>